<protein>
    <recommendedName>
        <fullName evidence="10">Nodulin-like domain-containing protein</fullName>
    </recommendedName>
</protein>
<feature type="compositionally biased region" description="Polar residues" evidence="5">
    <location>
        <begin position="206"/>
        <end position="215"/>
    </location>
</feature>
<sequence>MASQRNLTLAFSTLAALSAGTNYAVGAYLPQVGQRLHLGSLAMNVVAASGNAGVYLSGPVLGAMVDRRGSKVVLLVAGGCLLAGYLGLTALYAGGEDGIFAVVGMPALALCQLFTGVGSSAGISAALKATSQSFAKASRGFAMAVVLSGFGLSAFFYAAISRANLLPSLDPTTAFLLLLALGTGTSMLLASLFVRPPPPTSRVEPGTSSPYQPLSTAEDRLTSRSRSRSHSRSRSSSPPRRDFAQEHSSSEYSLQLRTDEDLGAERPGNLRRRSATPLLDDDFDKDGHVPHSAGDLNVSGWDLLRERDFWGLWCFLGLCSGIGLMYINNLGTIALTLSPPDTDPSQVALVQSRLVSLLSIFNCLGRLVIGLTADFFTHHAPVCRFARIWWLVATAGLFVASQVLAGQAERVDGFGGLTLPTMMVGTAYGTLFGAVPVVCLERFGMRDFSANNGFLTLSPAVFANLTNMLFGAIYDSHVSAPESAPSPSSASDEARLLRRGGGAARDPAHLCTLGRECFATAFRTTTLMSIAAVALAIALSLRRSFKPVYHS</sequence>
<organism evidence="8 9">
    <name type="scientific">Rhodotorula paludigena</name>
    <dbReference type="NCBI Taxonomy" id="86838"/>
    <lineage>
        <taxon>Eukaryota</taxon>
        <taxon>Fungi</taxon>
        <taxon>Dikarya</taxon>
        <taxon>Basidiomycota</taxon>
        <taxon>Pucciniomycotina</taxon>
        <taxon>Microbotryomycetes</taxon>
        <taxon>Sporidiobolales</taxon>
        <taxon>Sporidiobolaceae</taxon>
        <taxon>Rhodotorula</taxon>
    </lineage>
</organism>
<dbReference type="InterPro" id="IPR036259">
    <property type="entry name" value="MFS_trans_sf"/>
</dbReference>
<evidence type="ECO:0000313" key="8">
    <source>
        <dbReference type="EMBL" id="GJN91601.1"/>
    </source>
</evidence>
<dbReference type="EMBL" id="BQKY01000009">
    <property type="protein sequence ID" value="GJN91601.1"/>
    <property type="molecule type" value="Genomic_DNA"/>
</dbReference>
<feature type="transmembrane region" description="Helical" evidence="6">
    <location>
        <begin position="309"/>
        <end position="334"/>
    </location>
</feature>
<evidence type="ECO:0000256" key="1">
    <source>
        <dbReference type="ARBA" id="ARBA00004141"/>
    </source>
</evidence>
<dbReference type="PANTHER" id="PTHR21576">
    <property type="entry name" value="UNCHARACTERIZED NODULIN-LIKE PROTEIN"/>
    <property type="match status" value="1"/>
</dbReference>
<gene>
    <name evidence="8" type="ORF">Rhopal_004624-T1</name>
</gene>
<reference evidence="8 9" key="1">
    <citation type="submission" date="2021-12" db="EMBL/GenBank/DDBJ databases">
        <title>High titer production of polyol ester of fatty acids by Rhodotorula paludigena BS15 towards product separation-free biomass refinery.</title>
        <authorList>
            <person name="Mano J."/>
            <person name="Ono H."/>
            <person name="Tanaka T."/>
            <person name="Naito K."/>
            <person name="Sushida H."/>
            <person name="Ike M."/>
            <person name="Tokuyasu K."/>
            <person name="Kitaoka M."/>
        </authorList>
    </citation>
    <scope>NUCLEOTIDE SEQUENCE [LARGE SCALE GENOMIC DNA]</scope>
    <source>
        <strain evidence="8 9">BS15</strain>
    </source>
</reference>
<feature type="transmembrane region" description="Helical" evidence="6">
    <location>
        <begin position="354"/>
        <end position="376"/>
    </location>
</feature>
<dbReference type="Pfam" id="PF07690">
    <property type="entry name" value="MFS_1"/>
    <property type="match status" value="1"/>
</dbReference>
<proteinExistence type="predicted"/>
<evidence type="ECO:0008006" key="10">
    <source>
        <dbReference type="Google" id="ProtNLM"/>
    </source>
</evidence>
<name>A0AAV5GPZ0_9BASI</name>
<dbReference type="AlphaFoldDB" id="A0AAV5GPZ0"/>
<dbReference type="PANTHER" id="PTHR21576:SF160">
    <property type="entry name" value="NODULIN-LIKE DOMAIN-CONTAINING PROTEIN"/>
    <property type="match status" value="1"/>
</dbReference>
<feature type="transmembrane region" description="Helical" evidence="6">
    <location>
        <begin position="452"/>
        <end position="474"/>
    </location>
</feature>
<accession>A0AAV5GPZ0</accession>
<feature type="transmembrane region" description="Helical" evidence="6">
    <location>
        <begin position="139"/>
        <end position="160"/>
    </location>
</feature>
<feature type="compositionally biased region" description="Basic and acidic residues" evidence="5">
    <location>
        <begin position="239"/>
        <end position="249"/>
    </location>
</feature>
<evidence type="ECO:0000313" key="9">
    <source>
        <dbReference type="Proteomes" id="UP001342314"/>
    </source>
</evidence>
<feature type="transmembrane region" description="Helical" evidence="6">
    <location>
        <begin position="522"/>
        <end position="541"/>
    </location>
</feature>
<feature type="chain" id="PRO_5043977664" description="Nodulin-like domain-containing protein" evidence="7">
    <location>
        <begin position="27"/>
        <end position="551"/>
    </location>
</feature>
<feature type="transmembrane region" description="Helical" evidence="6">
    <location>
        <begin position="72"/>
        <end position="93"/>
    </location>
</feature>
<feature type="compositionally biased region" description="Basic residues" evidence="5">
    <location>
        <begin position="223"/>
        <end position="233"/>
    </location>
</feature>
<keyword evidence="3 6" id="KW-1133">Transmembrane helix</keyword>
<dbReference type="GO" id="GO:0000329">
    <property type="term" value="C:fungal-type vacuole membrane"/>
    <property type="evidence" value="ECO:0007669"/>
    <property type="project" value="TreeGrafter"/>
</dbReference>
<evidence type="ECO:0000256" key="6">
    <source>
        <dbReference type="SAM" id="Phobius"/>
    </source>
</evidence>
<feature type="transmembrane region" description="Helical" evidence="6">
    <location>
        <begin position="172"/>
        <end position="194"/>
    </location>
</feature>
<evidence type="ECO:0000256" key="4">
    <source>
        <dbReference type="ARBA" id="ARBA00023136"/>
    </source>
</evidence>
<feature type="transmembrane region" description="Helical" evidence="6">
    <location>
        <begin position="99"/>
        <end position="127"/>
    </location>
</feature>
<evidence type="ECO:0000256" key="7">
    <source>
        <dbReference type="SAM" id="SignalP"/>
    </source>
</evidence>
<dbReference type="SUPFAM" id="SSF103473">
    <property type="entry name" value="MFS general substrate transporter"/>
    <property type="match status" value="1"/>
</dbReference>
<dbReference type="GO" id="GO:0022857">
    <property type="term" value="F:transmembrane transporter activity"/>
    <property type="evidence" value="ECO:0007669"/>
    <property type="project" value="InterPro"/>
</dbReference>
<dbReference type="InterPro" id="IPR011701">
    <property type="entry name" value="MFS"/>
</dbReference>
<feature type="signal peptide" evidence="7">
    <location>
        <begin position="1"/>
        <end position="26"/>
    </location>
</feature>
<evidence type="ECO:0000256" key="2">
    <source>
        <dbReference type="ARBA" id="ARBA00022692"/>
    </source>
</evidence>
<feature type="region of interest" description="Disordered" evidence="5">
    <location>
        <begin position="198"/>
        <end position="278"/>
    </location>
</feature>
<comment type="subcellular location">
    <subcellularLocation>
        <location evidence="1">Membrane</location>
        <topology evidence="1">Multi-pass membrane protein</topology>
    </subcellularLocation>
</comment>
<evidence type="ECO:0000256" key="3">
    <source>
        <dbReference type="ARBA" id="ARBA00022989"/>
    </source>
</evidence>
<dbReference type="Gene3D" id="1.20.1250.20">
    <property type="entry name" value="MFS general substrate transporter like domains"/>
    <property type="match status" value="1"/>
</dbReference>
<feature type="transmembrane region" description="Helical" evidence="6">
    <location>
        <begin position="417"/>
        <end position="440"/>
    </location>
</feature>
<keyword evidence="9" id="KW-1185">Reference proteome</keyword>
<feature type="transmembrane region" description="Helical" evidence="6">
    <location>
        <begin position="42"/>
        <end position="65"/>
    </location>
</feature>
<dbReference type="Proteomes" id="UP001342314">
    <property type="component" value="Unassembled WGS sequence"/>
</dbReference>
<keyword evidence="7" id="KW-0732">Signal</keyword>
<keyword evidence="4 6" id="KW-0472">Membrane</keyword>
<comment type="caution">
    <text evidence="8">The sequence shown here is derived from an EMBL/GenBank/DDBJ whole genome shotgun (WGS) entry which is preliminary data.</text>
</comment>
<keyword evidence="2 6" id="KW-0812">Transmembrane</keyword>
<feature type="transmembrane region" description="Helical" evidence="6">
    <location>
        <begin position="388"/>
        <end position="405"/>
    </location>
</feature>
<evidence type="ECO:0000256" key="5">
    <source>
        <dbReference type="SAM" id="MobiDB-lite"/>
    </source>
</evidence>